<dbReference type="InterPro" id="IPR013598">
    <property type="entry name" value="Exportin-1/Importin-b-like"/>
</dbReference>
<dbReference type="FunCoup" id="F4NU26">
    <property type="interactions" value="893"/>
</dbReference>
<dbReference type="STRING" id="684364.F4NU26"/>
<dbReference type="Proteomes" id="UP000007241">
    <property type="component" value="Unassembled WGS sequence"/>
</dbReference>
<dbReference type="InterPro" id="IPR057942">
    <property type="entry name" value="TPR_TNPO3_IPO13_3rd"/>
</dbReference>
<dbReference type="InParanoid" id="F4NU26"/>
<dbReference type="GO" id="GO:0006606">
    <property type="term" value="P:protein import into nucleus"/>
    <property type="evidence" value="ECO:0000318"/>
    <property type="project" value="GO_Central"/>
</dbReference>
<dbReference type="Pfam" id="PF24140">
    <property type="entry name" value="TPR_TNPO3_IPO13_3rd"/>
    <property type="match status" value="1"/>
</dbReference>
<proteinExistence type="predicted"/>
<reference evidence="2 3" key="1">
    <citation type="submission" date="2009-12" db="EMBL/GenBank/DDBJ databases">
        <title>The draft genome of Batrachochytrium dendrobatidis.</title>
        <authorList>
            <consortium name="US DOE Joint Genome Institute (JGI-PGF)"/>
            <person name="Kuo A."/>
            <person name="Salamov A."/>
            <person name="Schmutz J."/>
            <person name="Lucas S."/>
            <person name="Pitluck S."/>
            <person name="Rosenblum E."/>
            <person name="Stajich J."/>
            <person name="Eisen M."/>
            <person name="Grigoriev I.V."/>
        </authorList>
    </citation>
    <scope>NUCLEOTIDE SEQUENCE [LARGE SCALE GENOMIC DNA]</scope>
    <source>
        <strain evidence="3">JAM81 / FGSC 10211</strain>
    </source>
</reference>
<dbReference type="OMA" id="LECITSW"/>
<dbReference type="OrthoDB" id="435593at2759"/>
<dbReference type="GO" id="GO:0005737">
    <property type="term" value="C:cytoplasm"/>
    <property type="evidence" value="ECO:0000318"/>
    <property type="project" value="GO_Central"/>
</dbReference>
<dbReference type="Pfam" id="PF24138">
    <property type="entry name" value="TPR_TNPO3_IPO13_2nd"/>
    <property type="match status" value="1"/>
</dbReference>
<keyword evidence="3" id="KW-1185">Reference proteome</keyword>
<sequence>MSGSAALVTIQQVLEALDALYNSKDNSKYSRKEAGIWLETFQKTSTAWSISDSIVRQSNVPSEARLFAVQTFRQKIEYDLDELDVASRESLRDALIQLLYDNRSATKNIKTQLCLSLADLTIQLPSWTDPVSHMIQVCSNDSEMMAILFKFLSILPEELLYNNKIQIDKNVMLSQTQSLITRNSEKVLQLLLHYLPLAGFDDMRCEILVCMNSWLRSGDISTTMIENTPIIDIGFQALSSSEMFDTAVDMVCEIIVRSAKKPLNTKLLEIIYPKLISLIPILHKSSDDYTVVLGICRIFAEAGERYAELIAGNMASFQALLDGLLFCVAHDELEIAKITFNVWNYIAEALLTPQYSACKLQYHPIYSKLIDTILTHLQYPDDLTTWTLQERDEFRDFRHVMGDVLKDCVRILGDEEALSRPFAILQTFFNPVNGTTSLTESGAELAWPKIEAPLFSLRAMCREISFSESRYLPEIMSILSRLPNHPKIKYAAILVIGRYAEWTNEHPEMLSYQLDYVSSAFDQDKDTISAASQTFRDLCKYCSKHLVNLLPQLYSFYVRTVESVSRDDCRQLTEAVAHIIKIVPSPEIVAAVQLFALPIAQKLHAFVGLSNEPSADQKKEIACAINQLSTLFRFILPDTPLSQPHPCIDVVKQMWPIIQEVYKRYGSDSFIAEVMSRLLQNILTSYNQHSLPLLPSIIELLLQQFELTGFSCHIWIAARCIRNFGNENTDEGRLICTMVEKMARLVFSLVQASGQNISDIDEGTNDDSFQMLLAFFLACIPLMRV</sequence>
<dbReference type="GeneID" id="18242582"/>
<dbReference type="AlphaFoldDB" id="F4NU26"/>
<dbReference type="GO" id="GO:0031267">
    <property type="term" value="F:small GTPase binding"/>
    <property type="evidence" value="ECO:0007669"/>
    <property type="project" value="InterPro"/>
</dbReference>
<dbReference type="SMART" id="SM00913">
    <property type="entry name" value="IBN_N"/>
    <property type="match status" value="1"/>
</dbReference>
<gene>
    <name evidence="2" type="ORF">BATDEDRAFT_8680</name>
</gene>
<dbReference type="PANTHER" id="PTHR12363:SF53">
    <property type="entry name" value="MRNA TRANSPORT REGULATOR MTR10"/>
    <property type="match status" value="1"/>
</dbReference>
<dbReference type="InterPro" id="IPR058537">
    <property type="entry name" value="TPR_TNPO3_IPO13_4th"/>
</dbReference>
<dbReference type="InterPro" id="IPR057941">
    <property type="entry name" value="TPR_TNPO3_IPO13_2nd"/>
</dbReference>
<dbReference type="InterPro" id="IPR001494">
    <property type="entry name" value="Importin-beta_N"/>
</dbReference>
<accession>F4NU26</accession>
<name>F4NU26_BATDJ</name>
<protein>
    <recommendedName>
        <fullName evidence="1">Importin N-terminal domain-containing protein</fullName>
    </recommendedName>
</protein>
<organism evidence="2 3">
    <name type="scientific">Batrachochytrium dendrobatidis (strain JAM81 / FGSC 10211)</name>
    <name type="common">Frog chytrid fungus</name>
    <dbReference type="NCBI Taxonomy" id="684364"/>
    <lineage>
        <taxon>Eukaryota</taxon>
        <taxon>Fungi</taxon>
        <taxon>Fungi incertae sedis</taxon>
        <taxon>Chytridiomycota</taxon>
        <taxon>Chytridiomycota incertae sedis</taxon>
        <taxon>Chytridiomycetes</taxon>
        <taxon>Rhizophydiales</taxon>
        <taxon>Rhizophydiales incertae sedis</taxon>
        <taxon>Batrachochytrium</taxon>
    </lineage>
</organism>
<feature type="domain" description="Importin N-terminal" evidence="1">
    <location>
        <begin position="34"/>
        <end position="101"/>
    </location>
</feature>
<dbReference type="PANTHER" id="PTHR12363">
    <property type="entry name" value="TRANSPORTIN 3 AND IMPORTIN 13"/>
    <property type="match status" value="1"/>
</dbReference>
<dbReference type="Pfam" id="PF03810">
    <property type="entry name" value="IBN_N"/>
    <property type="match status" value="1"/>
</dbReference>
<evidence type="ECO:0000313" key="2">
    <source>
        <dbReference type="EMBL" id="EGF83973.1"/>
    </source>
</evidence>
<dbReference type="Pfam" id="PF24139">
    <property type="entry name" value="TPR_TNPO3_IPO13_4th"/>
    <property type="match status" value="1"/>
</dbReference>
<dbReference type="HOGENOM" id="CLU_005996_0_2_1"/>
<dbReference type="InterPro" id="IPR016024">
    <property type="entry name" value="ARM-type_fold"/>
</dbReference>
<dbReference type="InterPro" id="IPR051345">
    <property type="entry name" value="Importin_beta-like_NTR"/>
</dbReference>
<dbReference type="SUPFAM" id="SSF48371">
    <property type="entry name" value="ARM repeat"/>
    <property type="match status" value="1"/>
</dbReference>
<dbReference type="Pfam" id="PF08389">
    <property type="entry name" value="Xpo1"/>
    <property type="match status" value="1"/>
</dbReference>
<dbReference type="InterPro" id="IPR011989">
    <property type="entry name" value="ARM-like"/>
</dbReference>
<dbReference type="PROSITE" id="PS50166">
    <property type="entry name" value="IMPORTIN_B_NT"/>
    <property type="match status" value="1"/>
</dbReference>
<dbReference type="Gene3D" id="1.25.10.10">
    <property type="entry name" value="Leucine-rich Repeat Variant"/>
    <property type="match status" value="1"/>
</dbReference>
<evidence type="ECO:0000259" key="1">
    <source>
        <dbReference type="PROSITE" id="PS50166"/>
    </source>
</evidence>
<dbReference type="RefSeq" id="XP_006675038.1">
    <property type="nucleotide sequence ID" value="XM_006674975.1"/>
</dbReference>
<evidence type="ECO:0000313" key="3">
    <source>
        <dbReference type="Proteomes" id="UP000007241"/>
    </source>
</evidence>
<dbReference type="EMBL" id="GL882879">
    <property type="protein sequence ID" value="EGF83973.1"/>
    <property type="molecule type" value="Genomic_DNA"/>
</dbReference>